<keyword evidence="4" id="KW-0507">mRNA processing</keyword>
<evidence type="ECO:0000256" key="1">
    <source>
        <dbReference type="ARBA" id="ARBA00004123"/>
    </source>
</evidence>
<dbReference type="InterPro" id="IPR036249">
    <property type="entry name" value="Thioredoxin-like_sf"/>
</dbReference>
<evidence type="ECO:0000256" key="8">
    <source>
        <dbReference type="SAM" id="Coils"/>
    </source>
</evidence>
<evidence type="ECO:0000313" key="11">
    <source>
        <dbReference type="Proteomes" id="UP000549394"/>
    </source>
</evidence>
<accession>A0A7I8W5L8</accession>
<dbReference type="InterPro" id="IPR013766">
    <property type="entry name" value="Thioredoxin_domain"/>
</dbReference>
<dbReference type="GO" id="GO:0071013">
    <property type="term" value="C:catalytic step 2 spliceosome"/>
    <property type="evidence" value="ECO:0007669"/>
    <property type="project" value="TreeGrafter"/>
</dbReference>
<dbReference type="Pfam" id="PF00085">
    <property type="entry name" value="Thioredoxin"/>
    <property type="match status" value="1"/>
</dbReference>
<dbReference type="GO" id="GO:0000974">
    <property type="term" value="C:Prp19 complex"/>
    <property type="evidence" value="ECO:0007669"/>
    <property type="project" value="TreeGrafter"/>
</dbReference>
<dbReference type="PRINTS" id="PR00421">
    <property type="entry name" value="THIOREDOXIN"/>
</dbReference>
<dbReference type="GO" id="GO:0006397">
    <property type="term" value="P:mRNA processing"/>
    <property type="evidence" value="ECO:0007669"/>
    <property type="project" value="UniProtKB-KW"/>
</dbReference>
<dbReference type="PROSITE" id="PS00194">
    <property type="entry name" value="THIOREDOXIN_1"/>
    <property type="match status" value="1"/>
</dbReference>
<sequence>MASEVLVDALPYYDQGYEDPGVREAAQSLVDEETRRYRPTKNYLEHLPSANYTAFETDVMKQEFERLQARAPMEVLSMKRYELPQPPAGKVTDFSSWQESVNNSHAQLEHQALRIMNLNLLSTYGPEVWKQHNDTLQYMLRSAQKQLSALKKEIQDINWNRKSEQTTTGGNLKELEERWVVLVGKNYEIESACISLEKELQALENSTKQIVTVMTGKVIVLTSESHFNELLKEADDKIVVVDFFAAWCGPCRKMVPKYKQLANKYKDVVFIKLDIEVFENIAERQGITSLPTFVLYKHQKKIDEICGASGDNLEDLIRKHCHIDHGLYTEDQSNKGSIIERFWKMAMRVFCGNTDDYVTDHPVDSASHGSTRLD</sequence>
<evidence type="ECO:0000256" key="7">
    <source>
        <dbReference type="ARBA" id="ARBA00023242"/>
    </source>
</evidence>
<dbReference type="SUPFAM" id="SSF52833">
    <property type="entry name" value="Thioredoxin-like"/>
    <property type="match status" value="1"/>
</dbReference>
<gene>
    <name evidence="10" type="ORF">DGYR_LOCUS10709</name>
</gene>
<dbReference type="Gene3D" id="3.40.30.10">
    <property type="entry name" value="Glutaredoxin"/>
    <property type="match status" value="1"/>
</dbReference>
<dbReference type="PANTHER" id="PTHR13296:SF0">
    <property type="entry name" value="PRE-MRNA-SPLICING FACTOR SPF27"/>
    <property type="match status" value="1"/>
</dbReference>
<keyword evidence="5" id="KW-0747">Spliceosome</keyword>
<dbReference type="InterPro" id="IPR008409">
    <property type="entry name" value="SPF27"/>
</dbReference>
<comment type="subcellular location">
    <subcellularLocation>
        <location evidence="1">Nucleus</location>
    </subcellularLocation>
</comment>
<evidence type="ECO:0000259" key="9">
    <source>
        <dbReference type="PROSITE" id="PS51352"/>
    </source>
</evidence>
<evidence type="ECO:0000256" key="2">
    <source>
        <dbReference type="ARBA" id="ARBA00010788"/>
    </source>
</evidence>
<dbReference type="GO" id="GO:0008380">
    <property type="term" value="P:RNA splicing"/>
    <property type="evidence" value="ECO:0007669"/>
    <property type="project" value="UniProtKB-KW"/>
</dbReference>
<dbReference type="CDD" id="cd02947">
    <property type="entry name" value="TRX_family"/>
    <property type="match status" value="1"/>
</dbReference>
<evidence type="ECO:0000256" key="4">
    <source>
        <dbReference type="ARBA" id="ARBA00022664"/>
    </source>
</evidence>
<keyword evidence="8" id="KW-0175">Coiled coil</keyword>
<dbReference type="PANTHER" id="PTHR13296">
    <property type="entry name" value="BCAS2 PROTEIN"/>
    <property type="match status" value="1"/>
</dbReference>
<comment type="caution">
    <text evidence="10">The sequence shown here is derived from an EMBL/GenBank/DDBJ whole genome shotgun (WGS) entry which is preliminary data.</text>
</comment>
<name>A0A7I8W5L8_9ANNE</name>
<evidence type="ECO:0000256" key="5">
    <source>
        <dbReference type="ARBA" id="ARBA00022728"/>
    </source>
</evidence>
<dbReference type="GO" id="GO:0071011">
    <property type="term" value="C:precatalytic spliceosome"/>
    <property type="evidence" value="ECO:0007669"/>
    <property type="project" value="TreeGrafter"/>
</dbReference>
<organism evidence="10 11">
    <name type="scientific">Dimorphilus gyrociliatus</name>
    <dbReference type="NCBI Taxonomy" id="2664684"/>
    <lineage>
        <taxon>Eukaryota</taxon>
        <taxon>Metazoa</taxon>
        <taxon>Spiralia</taxon>
        <taxon>Lophotrochozoa</taxon>
        <taxon>Annelida</taxon>
        <taxon>Polychaeta</taxon>
        <taxon>Polychaeta incertae sedis</taxon>
        <taxon>Dinophilidae</taxon>
        <taxon>Dimorphilus</taxon>
    </lineage>
</organism>
<dbReference type="Pfam" id="PF05700">
    <property type="entry name" value="BCAS2"/>
    <property type="match status" value="1"/>
</dbReference>
<feature type="coiled-coil region" evidence="8">
    <location>
        <begin position="133"/>
        <end position="160"/>
    </location>
</feature>
<dbReference type="Proteomes" id="UP000549394">
    <property type="component" value="Unassembled WGS sequence"/>
</dbReference>
<protein>
    <recommendedName>
        <fullName evidence="3">Pre-mRNA-splicing factor SPF27</fullName>
    </recommendedName>
</protein>
<keyword evidence="7" id="KW-0539">Nucleus</keyword>
<dbReference type="InterPro" id="IPR017937">
    <property type="entry name" value="Thioredoxin_CS"/>
</dbReference>
<evidence type="ECO:0000313" key="10">
    <source>
        <dbReference type="EMBL" id="CAD5122973.1"/>
    </source>
</evidence>
<dbReference type="PROSITE" id="PS51352">
    <property type="entry name" value="THIOREDOXIN_2"/>
    <property type="match status" value="1"/>
</dbReference>
<dbReference type="AlphaFoldDB" id="A0A7I8W5L8"/>
<dbReference type="OrthoDB" id="205794at2759"/>
<proteinExistence type="inferred from homology"/>
<evidence type="ECO:0000256" key="6">
    <source>
        <dbReference type="ARBA" id="ARBA00023187"/>
    </source>
</evidence>
<dbReference type="EMBL" id="CAJFCJ010000019">
    <property type="protein sequence ID" value="CAD5122973.1"/>
    <property type="molecule type" value="Genomic_DNA"/>
</dbReference>
<evidence type="ECO:0000256" key="3">
    <source>
        <dbReference type="ARBA" id="ARBA00014158"/>
    </source>
</evidence>
<reference evidence="10 11" key="1">
    <citation type="submission" date="2020-08" db="EMBL/GenBank/DDBJ databases">
        <authorList>
            <person name="Hejnol A."/>
        </authorList>
    </citation>
    <scope>NUCLEOTIDE SEQUENCE [LARGE SCALE GENOMIC DNA]</scope>
</reference>
<feature type="domain" description="Thioredoxin" evidence="9">
    <location>
        <begin position="197"/>
        <end position="322"/>
    </location>
</feature>
<comment type="similarity">
    <text evidence="2">Belongs to the SPF27 family.</text>
</comment>
<keyword evidence="11" id="KW-1185">Reference proteome</keyword>
<keyword evidence="6" id="KW-0508">mRNA splicing</keyword>